<proteinExistence type="predicted"/>
<gene>
    <name evidence="2" type="ORF">TSOC_005142</name>
</gene>
<feature type="compositionally biased region" description="Gly residues" evidence="1">
    <location>
        <begin position="231"/>
        <end position="245"/>
    </location>
</feature>
<keyword evidence="3" id="KW-1185">Reference proteome</keyword>
<dbReference type="OrthoDB" id="546520at2759"/>
<feature type="region of interest" description="Disordered" evidence="1">
    <location>
        <begin position="200"/>
        <end position="269"/>
    </location>
</feature>
<dbReference type="PRINTS" id="PR01228">
    <property type="entry name" value="EGGSHELL"/>
</dbReference>
<evidence type="ECO:0000313" key="2">
    <source>
        <dbReference type="EMBL" id="PNH08305.1"/>
    </source>
</evidence>
<feature type="region of interest" description="Disordered" evidence="1">
    <location>
        <begin position="1"/>
        <end position="29"/>
    </location>
</feature>
<reference evidence="2 3" key="1">
    <citation type="journal article" date="2017" name="Mol. Biol. Evol.">
        <title>The 4-celled Tetrabaena socialis nuclear genome reveals the essential components for genetic control of cell number at the origin of multicellularity in the volvocine lineage.</title>
        <authorList>
            <person name="Featherston J."/>
            <person name="Arakaki Y."/>
            <person name="Hanschen E.R."/>
            <person name="Ferris P.J."/>
            <person name="Michod R.E."/>
            <person name="Olson B.J.S.C."/>
            <person name="Nozaki H."/>
            <person name="Durand P.M."/>
        </authorList>
    </citation>
    <scope>NUCLEOTIDE SEQUENCE [LARGE SCALE GENOMIC DNA]</scope>
    <source>
        <strain evidence="2 3">NIES-571</strain>
    </source>
</reference>
<accession>A0A2J8A730</accession>
<organism evidence="2 3">
    <name type="scientific">Tetrabaena socialis</name>
    <dbReference type="NCBI Taxonomy" id="47790"/>
    <lineage>
        <taxon>Eukaryota</taxon>
        <taxon>Viridiplantae</taxon>
        <taxon>Chlorophyta</taxon>
        <taxon>core chlorophytes</taxon>
        <taxon>Chlorophyceae</taxon>
        <taxon>CS clade</taxon>
        <taxon>Chlamydomonadales</taxon>
        <taxon>Tetrabaenaceae</taxon>
        <taxon>Tetrabaena</taxon>
    </lineage>
</organism>
<evidence type="ECO:0000256" key="1">
    <source>
        <dbReference type="SAM" id="MobiDB-lite"/>
    </source>
</evidence>
<feature type="compositionally biased region" description="Gly residues" evidence="1">
    <location>
        <begin position="200"/>
        <end position="211"/>
    </location>
</feature>
<comment type="caution">
    <text evidence="2">The sequence shown here is derived from an EMBL/GenBank/DDBJ whole genome shotgun (WGS) entry which is preliminary data.</text>
</comment>
<sequence>MPSSELELGGDGGGGGMDPSQAGMRQLRGKQDQYNKIMGGASAGGLIGYVWYPGNERARALLTASGAAIGYFTFVTEASTSAYLLQEQQKLERELLHKPEDQLRPEMNPHYLRHLMRIRQQQELAARRTAAEAAYNQQRGLAAAGATGAEGGSGQLGVGGGGGGGGGGGRFFGDDGSYSSGGGVSGGAYSSGYGGGEGGGDGLGDGGGGGARPSEVTGRFNVAGILAPNARGGGSAGGGNGGGSGFSNDRGVLVIGEEEVQGDAQGGRR</sequence>
<dbReference type="AlphaFoldDB" id="A0A2J8A730"/>
<dbReference type="EMBL" id="PGGS01000135">
    <property type="protein sequence ID" value="PNH08305.1"/>
    <property type="molecule type" value="Genomic_DNA"/>
</dbReference>
<dbReference type="Proteomes" id="UP000236333">
    <property type="component" value="Unassembled WGS sequence"/>
</dbReference>
<evidence type="ECO:0000313" key="3">
    <source>
        <dbReference type="Proteomes" id="UP000236333"/>
    </source>
</evidence>
<protein>
    <submittedName>
        <fullName evidence="2">Uncharacterized protein</fullName>
    </submittedName>
</protein>
<name>A0A2J8A730_9CHLO</name>